<evidence type="ECO:0000256" key="3">
    <source>
        <dbReference type="ARBA" id="ARBA00022475"/>
    </source>
</evidence>
<dbReference type="eggNOG" id="COG2323">
    <property type="taxonomic scope" value="Bacteria"/>
</dbReference>
<feature type="transmembrane region" description="Helical" evidence="7">
    <location>
        <begin position="75"/>
        <end position="92"/>
    </location>
</feature>
<accession>A0A085ZMW9</accession>
<dbReference type="PANTHER" id="PTHR34582:SF6">
    <property type="entry name" value="UPF0702 TRANSMEMBRANE PROTEIN YCAP"/>
    <property type="match status" value="1"/>
</dbReference>
<evidence type="ECO:0000256" key="1">
    <source>
        <dbReference type="ARBA" id="ARBA00004651"/>
    </source>
</evidence>
<evidence type="ECO:0000256" key="6">
    <source>
        <dbReference type="ARBA" id="ARBA00023136"/>
    </source>
</evidence>
<keyword evidence="10" id="KW-1185">Reference proteome</keyword>
<comment type="similarity">
    <text evidence="2">Belongs to the UPF0702 family.</text>
</comment>
<evidence type="ECO:0000256" key="2">
    <source>
        <dbReference type="ARBA" id="ARBA00006448"/>
    </source>
</evidence>
<feature type="transmembrane region" description="Helical" evidence="7">
    <location>
        <begin position="50"/>
        <end position="69"/>
    </location>
</feature>
<dbReference type="Gene3D" id="3.30.240.20">
    <property type="entry name" value="bsu07140 like domains"/>
    <property type="match status" value="1"/>
</dbReference>
<evidence type="ECO:0000313" key="9">
    <source>
        <dbReference type="EMBL" id="KFF05783.1"/>
    </source>
</evidence>
<dbReference type="PANTHER" id="PTHR34582">
    <property type="entry name" value="UPF0702 TRANSMEMBRANE PROTEIN YCAP"/>
    <property type="match status" value="1"/>
</dbReference>
<dbReference type="AlphaFoldDB" id="A0A085ZMW9"/>
<protein>
    <recommendedName>
        <fullName evidence="8">YetF C-terminal domain-containing protein</fullName>
    </recommendedName>
</protein>
<evidence type="ECO:0000256" key="7">
    <source>
        <dbReference type="SAM" id="Phobius"/>
    </source>
</evidence>
<evidence type="ECO:0000259" key="8">
    <source>
        <dbReference type="Pfam" id="PF04239"/>
    </source>
</evidence>
<organism evidence="9 10">
    <name type="scientific">Flavobacterium reichenbachii</name>
    <dbReference type="NCBI Taxonomy" id="362418"/>
    <lineage>
        <taxon>Bacteria</taxon>
        <taxon>Pseudomonadati</taxon>
        <taxon>Bacteroidota</taxon>
        <taxon>Flavobacteriia</taxon>
        <taxon>Flavobacteriales</taxon>
        <taxon>Flavobacteriaceae</taxon>
        <taxon>Flavobacterium</taxon>
    </lineage>
</organism>
<dbReference type="RefSeq" id="WP_035683499.1">
    <property type="nucleotide sequence ID" value="NZ_JPRL01000001.1"/>
</dbReference>
<dbReference type="EMBL" id="JPRL01000001">
    <property type="protein sequence ID" value="KFF05783.1"/>
    <property type="molecule type" value="Genomic_DNA"/>
</dbReference>
<dbReference type="InterPro" id="IPR007353">
    <property type="entry name" value="DUF421"/>
</dbReference>
<evidence type="ECO:0000256" key="5">
    <source>
        <dbReference type="ARBA" id="ARBA00022989"/>
    </source>
</evidence>
<keyword evidence="4 7" id="KW-0812">Transmembrane</keyword>
<keyword evidence="3" id="KW-1003">Cell membrane</keyword>
<evidence type="ECO:0000313" key="10">
    <source>
        <dbReference type="Proteomes" id="UP000028715"/>
    </source>
</evidence>
<proteinExistence type="inferred from homology"/>
<dbReference type="STRING" id="362418.IW19_09735"/>
<dbReference type="InterPro" id="IPR023090">
    <property type="entry name" value="UPF0702_alpha/beta_dom_sf"/>
</dbReference>
<sequence length="230" mass="25926">MKEIFEWDRLLFNNLPESFVLEVIFRSTIMFIVLLLTLKLAGKRGVKQLSIFETVIIIALGSAAGDPMFYEDIGIIPAAVVFIVIIILYRSVTWLTGKSKRFEEFIEGKTECLINDGKFSVSTFKKESLAQDEFFSELRIKSIEHLGQVKHAFIETSGEVSVFYYADKEVGYGLPILPALFGKKSKIIPNDGMYSCTFCGNTTEQKAGTAQCSVCKKEEWVESINTLRIT</sequence>
<reference evidence="9 10" key="1">
    <citation type="submission" date="2014-07" db="EMBL/GenBank/DDBJ databases">
        <title>Genome of Flavobacterium reichenbachii LMG 25512.</title>
        <authorList>
            <person name="Stropko S.J."/>
            <person name="Pipes S.E."/>
            <person name="Newman J.D."/>
        </authorList>
    </citation>
    <scope>NUCLEOTIDE SEQUENCE [LARGE SCALE GENOMIC DNA]</scope>
    <source>
        <strain evidence="9 10">LMG 25512</strain>
    </source>
</reference>
<evidence type="ECO:0000256" key="4">
    <source>
        <dbReference type="ARBA" id="ARBA00022692"/>
    </source>
</evidence>
<dbReference type="Pfam" id="PF04239">
    <property type="entry name" value="DUF421"/>
    <property type="match status" value="1"/>
</dbReference>
<keyword evidence="5 7" id="KW-1133">Transmembrane helix</keyword>
<gene>
    <name evidence="9" type="ORF">IW19_09735</name>
</gene>
<feature type="transmembrane region" description="Helical" evidence="7">
    <location>
        <begin position="20"/>
        <end position="38"/>
    </location>
</feature>
<comment type="caution">
    <text evidence="9">The sequence shown here is derived from an EMBL/GenBank/DDBJ whole genome shotgun (WGS) entry which is preliminary data.</text>
</comment>
<keyword evidence="6 7" id="KW-0472">Membrane</keyword>
<comment type="subcellular location">
    <subcellularLocation>
        <location evidence="1">Cell membrane</location>
        <topology evidence="1">Multi-pass membrane protein</topology>
    </subcellularLocation>
</comment>
<dbReference type="OrthoDB" id="6538282at2"/>
<dbReference type="Proteomes" id="UP000028715">
    <property type="component" value="Unassembled WGS sequence"/>
</dbReference>
<dbReference type="GO" id="GO:0005886">
    <property type="term" value="C:plasma membrane"/>
    <property type="evidence" value="ECO:0007669"/>
    <property type="project" value="UniProtKB-SubCell"/>
</dbReference>
<name>A0A085ZMW9_9FLAO</name>
<feature type="domain" description="YetF C-terminal" evidence="8">
    <location>
        <begin position="98"/>
        <end position="167"/>
    </location>
</feature>